<dbReference type="Gene3D" id="1.10.720.30">
    <property type="entry name" value="SAP domain"/>
    <property type="match status" value="1"/>
</dbReference>
<dbReference type="GO" id="GO:0061630">
    <property type="term" value="F:ubiquitin protein ligase activity"/>
    <property type="evidence" value="ECO:0007669"/>
    <property type="project" value="TreeGrafter"/>
</dbReference>
<gene>
    <name evidence="5" type="ORF">PACLA_8A032232</name>
</gene>
<dbReference type="InterPro" id="IPR057299">
    <property type="entry name" value="RNF34_RFFL_SAP"/>
</dbReference>
<accession>A0A6S7LR17</accession>
<feature type="region of interest" description="Disordered" evidence="4">
    <location>
        <begin position="120"/>
        <end position="157"/>
    </location>
</feature>
<dbReference type="Pfam" id="PF22968">
    <property type="entry name" value="RNF34L-like_3rd"/>
    <property type="match status" value="1"/>
</dbReference>
<dbReference type="AlphaFoldDB" id="A0A6S7LR17"/>
<dbReference type="OrthoDB" id="3045089at2759"/>
<dbReference type="InterPro" id="IPR051728">
    <property type="entry name" value="RING-FYVE_E3_ubiquitin-ligase"/>
</dbReference>
<dbReference type="GO" id="GO:0008270">
    <property type="term" value="F:zinc ion binding"/>
    <property type="evidence" value="ECO:0007669"/>
    <property type="project" value="UniProtKB-KW"/>
</dbReference>
<dbReference type="PANTHER" id="PTHR14879">
    <property type="entry name" value="CASPASE REGULATOR, RING FINGER DOMAIN-CONTAINING"/>
    <property type="match status" value="1"/>
</dbReference>
<evidence type="ECO:0000313" key="6">
    <source>
        <dbReference type="Proteomes" id="UP001152795"/>
    </source>
</evidence>
<dbReference type="SUPFAM" id="SSF68906">
    <property type="entry name" value="SAP domain"/>
    <property type="match status" value="2"/>
</dbReference>
<dbReference type="EMBL" id="CACRXK020028291">
    <property type="protein sequence ID" value="CAB4041422.1"/>
    <property type="molecule type" value="Genomic_DNA"/>
</dbReference>
<protein>
    <submittedName>
        <fullName evidence="5">Uncharacterized protein</fullName>
    </submittedName>
</protein>
<dbReference type="GO" id="GO:0043161">
    <property type="term" value="P:proteasome-mediated ubiquitin-dependent protein catabolic process"/>
    <property type="evidence" value="ECO:0007669"/>
    <property type="project" value="TreeGrafter"/>
</dbReference>
<name>A0A6S7LR17_PARCT</name>
<dbReference type="PROSITE" id="PS50178">
    <property type="entry name" value="ZF_FYVE"/>
    <property type="match status" value="1"/>
</dbReference>
<sequence length="299" mass="34024">MSSSSLCVNCSMQFTLFKRKNRCSACRLSYCSSCFKKGETLPHRNVKHCLKCHALSSQPLVRSELMLLSIKELKAFLEQKNVSSTGCKEKGDLVDVIISYQTRPQVEAPHVNEPHVNELRTDEPHASTQPSASGSSSQTQRQSNTRNPSQGMNDFFGGLQINPEIHNFVQSMFQLDETGFRGLRPPSLDEMNNSQSSQQMSYGSPSYQVRMQDQDDFTPSCVCPTQVEARSKISLQSLRDESDIRKLSAKELKVLLDDNFVDYKGCVEKEELIQRLLMLWKSKKLHQTCQLSWYYPCMI</sequence>
<evidence type="ECO:0000256" key="4">
    <source>
        <dbReference type="SAM" id="MobiDB-lite"/>
    </source>
</evidence>
<dbReference type="InterPro" id="IPR036361">
    <property type="entry name" value="SAP_dom_sf"/>
</dbReference>
<proteinExistence type="predicted"/>
<evidence type="ECO:0000256" key="3">
    <source>
        <dbReference type="ARBA" id="ARBA00022833"/>
    </source>
</evidence>
<keyword evidence="2" id="KW-0863">Zinc-finger</keyword>
<dbReference type="InterPro" id="IPR055111">
    <property type="entry name" value="RNF34_RFFL_HeH"/>
</dbReference>
<dbReference type="GO" id="GO:0005737">
    <property type="term" value="C:cytoplasm"/>
    <property type="evidence" value="ECO:0007669"/>
    <property type="project" value="TreeGrafter"/>
</dbReference>
<comment type="caution">
    <text evidence="5">The sequence shown here is derived from an EMBL/GenBank/DDBJ whole genome shotgun (WGS) entry which is preliminary data.</text>
</comment>
<dbReference type="GO" id="GO:1902042">
    <property type="term" value="P:negative regulation of extrinsic apoptotic signaling pathway via death domain receptors"/>
    <property type="evidence" value="ECO:0007669"/>
    <property type="project" value="TreeGrafter"/>
</dbReference>
<keyword evidence="6" id="KW-1185">Reference proteome</keyword>
<dbReference type="GO" id="GO:0070936">
    <property type="term" value="P:protein K48-linked ubiquitination"/>
    <property type="evidence" value="ECO:0007669"/>
    <property type="project" value="TreeGrafter"/>
</dbReference>
<dbReference type="GO" id="GO:0005886">
    <property type="term" value="C:plasma membrane"/>
    <property type="evidence" value="ECO:0007669"/>
    <property type="project" value="TreeGrafter"/>
</dbReference>
<keyword evidence="3" id="KW-0862">Zinc</keyword>
<organism evidence="5 6">
    <name type="scientific">Paramuricea clavata</name>
    <name type="common">Red gorgonian</name>
    <name type="synonym">Violescent sea-whip</name>
    <dbReference type="NCBI Taxonomy" id="317549"/>
    <lineage>
        <taxon>Eukaryota</taxon>
        <taxon>Metazoa</taxon>
        <taxon>Cnidaria</taxon>
        <taxon>Anthozoa</taxon>
        <taxon>Octocorallia</taxon>
        <taxon>Malacalcyonacea</taxon>
        <taxon>Plexauridae</taxon>
        <taxon>Paramuricea</taxon>
    </lineage>
</organism>
<dbReference type="Proteomes" id="UP001152795">
    <property type="component" value="Unassembled WGS sequence"/>
</dbReference>
<keyword evidence="1" id="KW-0479">Metal-binding</keyword>
<evidence type="ECO:0000256" key="2">
    <source>
        <dbReference type="ARBA" id="ARBA00022771"/>
    </source>
</evidence>
<dbReference type="Gene3D" id="1.10.720.140">
    <property type="match status" value="1"/>
</dbReference>
<feature type="compositionally biased region" description="Low complexity" evidence="4">
    <location>
        <begin position="127"/>
        <end position="145"/>
    </location>
</feature>
<dbReference type="PANTHER" id="PTHR14879:SF15">
    <property type="entry name" value="E3 UBIQUITIN-PROTEIN LIGASE RIFIFYLIN-LIKE PROTEIN"/>
    <property type="match status" value="1"/>
</dbReference>
<dbReference type="Pfam" id="PF23632">
    <property type="entry name" value="SAP_RNF34_RFFL"/>
    <property type="match status" value="1"/>
</dbReference>
<dbReference type="SUPFAM" id="SSF57903">
    <property type="entry name" value="FYVE/PHD zinc finger"/>
    <property type="match status" value="1"/>
</dbReference>
<reference evidence="5" key="1">
    <citation type="submission" date="2020-04" db="EMBL/GenBank/DDBJ databases">
        <authorList>
            <person name="Alioto T."/>
            <person name="Alioto T."/>
            <person name="Gomez Garrido J."/>
        </authorList>
    </citation>
    <scope>NUCLEOTIDE SEQUENCE</scope>
    <source>
        <strain evidence="5">A484AB</strain>
    </source>
</reference>
<dbReference type="InterPro" id="IPR011011">
    <property type="entry name" value="Znf_FYVE_PHD"/>
</dbReference>
<dbReference type="InterPro" id="IPR017455">
    <property type="entry name" value="Znf_FYVE-rel"/>
</dbReference>
<evidence type="ECO:0000313" key="5">
    <source>
        <dbReference type="EMBL" id="CAB4041422.1"/>
    </source>
</evidence>
<evidence type="ECO:0000256" key="1">
    <source>
        <dbReference type="ARBA" id="ARBA00022723"/>
    </source>
</evidence>